<dbReference type="InterPro" id="IPR036388">
    <property type="entry name" value="WH-like_DNA-bd_sf"/>
</dbReference>
<dbReference type="InterPro" id="IPR029058">
    <property type="entry name" value="AB_hydrolase_fold"/>
</dbReference>
<evidence type="ECO:0000313" key="3">
    <source>
        <dbReference type="Proteomes" id="UP000199071"/>
    </source>
</evidence>
<dbReference type="OrthoDB" id="8107794at2"/>
<keyword evidence="3" id="KW-1185">Reference proteome</keyword>
<gene>
    <name evidence="2" type="ORF">SAMN02982931_01329</name>
</gene>
<sequence length="534" mass="59369">MNQRLNDNLDAVFSLLPRRQAEEAKRETFEQYASRQRGAADELKWAEFDLSGRFLRGGSSNPSDLATHIFTNSQEDADVHDLARRAVEGGIEAGLLEPASPGQDRLHWFVPFTPTKSDKLTKTRLRGLSITHALFSDVMEMFNPIAGLSTTEKRVIFQTIAGTSLRDAASTDGVSYETKRFHMKSACEKLSCTGQKDLVRKVLGQMVHLLSLSDSEAVHADIAESFVSRFLSNDVRMSVQRLRSGRLIRFLESGPAQGRPVVMIHGMMFPISLFGIAEHLHAAGIRLIVPIRDGYLESRSTFSLYKEGGLLAGSMEDIAEFLRQSCQTPAIILGNSLGGVAAIRFAGLYPDLVSNLVLLSINLTRTQPSTENIAGTFYGGLRALSDRPDLFKFVNWQFRKYYGDEKTCRDILLRLFGSSEPDVDVLEGKFSNVRAYPMFSETYQSSTLGIIDDFGFVMNSWQQEVAELPMPVTFIHGRCDPLTRIEEFGAMATLNRANRIIVVERGGHFVSVSHAREVWGHVSRVAAGDRTSSI</sequence>
<dbReference type="GO" id="GO:0006355">
    <property type="term" value="P:regulation of DNA-templated transcription"/>
    <property type="evidence" value="ECO:0007669"/>
    <property type="project" value="InterPro"/>
</dbReference>
<accession>A0A1G6B7R6</accession>
<dbReference type="Proteomes" id="UP000199071">
    <property type="component" value="Unassembled WGS sequence"/>
</dbReference>
<dbReference type="InterPro" id="IPR000073">
    <property type="entry name" value="AB_hydrolase_1"/>
</dbReference>
<dbReference type="RefSeq" id="WP_090875595.1">
    <property type="nucleotide sequence ID" value="NZ_FMXQ01000002.1"/>
</dbReference>
<reference evidence="2 3" key="1">
    <citation type="submission" date="2016-10" db="EMBL/GenBank/DDBJ databases">
        <authorList>
            <person name="de Groot N.N."/>
        </authorList>
    </citation>
    <scope>NUCLEOTIDE SEQUENCE [LARGE SCALE GENOMIC DNA]</scope>
    <source>
        <strain evidence="2 3">ATCC 35022</strain>
    </source>
</reference>
<proteinExistence type="predicted"/>
<evidence type="ECO:0000259" key="1">
    <source>
        <dbReference type="Pfam" id="PF12697"/>
    </source>
</evidence>
<dbReference type="GO" id="GO:0003677">
    <property type="term" value="F:DNA binding"/>
    <property type="evidence" value="ECO:0007669"/>
    <property type="project" value="InterPro"/>
</dbReference>
<dbReference type="InterPro" id="IPR016032">
    <property type="entry name" value="Sig_transdc_resp-reg_C-effctor"/>
</dbReference>
<name>A0A1G6B7R6_9HYPH</name>
<protein>
    <submittedName>
        <fullName evidence="2">Pimeloyl-ACP methyl ester carboxylesterase</fullName>
    </submittedName>
</protein>
<organism evidence="2 3">
    <name type="scientific">Bauldia litoralis</name>
    <dbReference type="NCBI Taxonomy" id="665467"/>
    <lineage>
        <taxon>Bacteria</taxon>
        <taxon>Pseudomonadati</taxon>
        <taxon>Pseudomonadota</taxon>
        <taxon>Alphaproteobacteria</taxon>
        <taxon>Hyphomicrobiales</taxon>
        <taxon>Kaistiaceae</taxon>
        <taxon>Bauldia</taxon>
    </lineage>
</organism>
<dbReference type="EMBL" id="FMXQ01000002">
    <property type="protein sequence ID" value="SDB16697.1"/>
    <property type="molecule type" value="Genomic_DNA"/>
</dbReference>
<dbReference type="Gene3D" id="1.10.10.10">
    <property type="entry name" value="Winged helix-like DNA-binding domain superfamily/Winged helix DNA-binding domain"/>
    <property type="match status" value="1"/>
</dbReference>
<dbReference type="SUPFAM" id="SSF53474">
    <property type="entry name" value="alpha/beta-Hydrolases"/>
    <property type="match status" value="1"/>
</dbReference>
<dbReference type="Gene3D" id="3.40.50.1820">
    <property type="entry name" value="alpha/beta hydrolase"/>
    <property type="match status" value="1"/>
</dbReference>
<dbReference type="STRING" id="665467.SAMN02982931_01329"/>
<evidence type="ECO:0000313" key="2">
    <source>
        <dbReference type="EMBL" id="SDB16697.1"/>
    </source>
</evidence>
<dbReference type="PANTHER" id="PTHR43689:SF8">
    <property type="entry name" value="ALPHA_BETA-HYDROLASES SUPERFAMILY PROTEIN"/>
    <property type="match status" value="1"/>
</dbReference>
<dbReference type="Pfam" id="PF12697">
    <property type="entry name" value="Abhydrolase_6"/>
    <property type="match status" value="1"/>
</dbReference>
<dbReference type="PANTHER" id="PTHR43689">
    <property type="entry name" value="HYDROLASE"/>
    <property type="match status" value="1"/>
</dbReference>
<dbReference type="SUPFAM" id="SSF46894">
    <property type="entry name" value="C-terminal effector domain of the bipartite response regulators"/>
    <property type="match status" value="1"/>
</dbReference>
<feature type="domain" description="AB hydrolase-1" evidence="1">
    <location>
        <begin position="261"/>
        <end position="518"/>
    </location>
</feature>
<dbReference type="AlphaFoldDB" id="A0A1G6B7R6"/>